<dbReference type="PANTHER" id="PTHR45614:SF51">
    <property type="entry name" value="MYB-LIKE DNA-BINDING PROTEIN BAS1"/>
    <property type="match status" value="1"/>
</dbReference>
<dbReference type="EMBL" id="KK583252">
    <property type="protein sequence ID" value="KDO23540.1"/>
    <property type="molecule type" value="Genomic_DNA"/>
</dbReference>
<dbReference type="InterPro" id="IPR017930">
    <property type="entry name" value="Myb_dom"/>
</dbReference>
<protein>
    <recommendedName>
        <fullName evidence="5">Myb-like domain-containing protein</fullName>
    </recommendedName>
</protein>
<dbReference type="InterPro" id="IPR009057">
    <property type="entry name" value="Homeodomain-like_sf"/>
</dbReference>
<dbReference type="VEuPathDB" id="FungiDB:SPRG_10732"/>
<dbReference type="CDD" id="cd00167">
    <property type="entry name" value="SANT"/>
    <property type="match status" value="1"/>
</dbReference>
<evidence type="ECO:0008006" key="5">
    <source>
        <dbReference type="Google" id="ProtNLM"/>
    </source>
</evidence>
<dbReference type="SUPFAM" id="SSF46689">
    <property type="entry name" value="Homeodomain-like"/>
    <property type="match status" value="1"/>
</dbReference>
<reference evidence="3 4" key="1">
    <citation type="journal article" date="2013" name="PLoS Genet.">
        <title>Distinctive expansion of potential virulence genes in the genome of the oomycete fish pathogen Saprolegnia parasitica.</title>
        <authorList>
            <person name="Jiang R.H."/>
            <person name="de Bruijn I."/>
            <person name="Haas B.J."/>
            <person name="Belmonte R."/>
            <person name="Lobach L."/>
            <person name="Christie J."/>
            <person name="van den Ackerveken G."/>
            <person name="Bottin A."/>
            <person name="Bulone V."/>
            <person name="Diaz-Moreno S.M."/>
            <person name="Dumas B."/>
            <person name="Fan L."/>
            <person name="Gaulin E."/>
            <person name="Govers F."/>
            <person name="Grenville-Briggs L.J."/>
            <person name="Horner N.R."/>
            <person name="Levin J.Z."/>
            <person name="Mammella M."/>
            <person name="Meijer H.J."/>
            <person name="Morris P."/>
            <person name="Nusbaum C."/>
            <person name="Oome S."/>
            <person name="Phillips A.J."/>
            <person name="van Rooyen D."/>
            <person name="Rzeszutek E."/>
            <person name="Saraiva M."/>
            <person name="Secombes C.J."/>
            <person name="Seidl M.F."/>
            <person name="Snel B."/>
            <person name="Stassen J.H."/>
            <person name="Sykes S."/>
            <person name="Tripathy S."/>
            <person name="van den Berg H."/>
            <person name="Vega-Arreguin J.C."/>
            <person name="Wawra S."/>
            <person name="Young S.K."/>
            <person name="Zeng Q."/>
            <person name="Dieguez-Uribeondo J."/>
            <person name="Russ C."/>
            <person name="Tyler B.M."/>
            <person name="van West P."/>
        </authorList>
    </citation>
    <scope>NUCLEOTIDE SEQUENCE [LARGE SCALE GENOMIC DNA]</scope>
    <source>
        <strain evidence="3 4">CBS 223.65</strain>
    </source>
</reference>
<dbReference type="GO" id="GO:0000981">
    <property type="term" value="F:DNA-binding transcription factor activity, RNA polymerase II-specific"/>
    <property type="evidence" value="ECO:0007669"/>
    <property type="project" value="TreeGrafter"/>
</dbReference>
<evidence type="ECO:0000259" key="1">
    <source>
        <dbReference type="PROSITE" id="PS50090"/>
    </source>
</evidence>
<sequence length="320" mass="36031">MSKPQTETTTNKTKWTKDQLALLKRVNPKRTTWKKTQLDFPDHSAEDCRQKWHSEFTSTKKGAWTPEEDEKLIHARTLTTKWTTVAEIVETRSYRQCQTRWKRMPKQALATARNSPPRYQPVEELETTTELPPTDGALDFRFLDLDLGSGDLPGTALHTPCGAPPQTTETEHVEPAWHAFVQKAPRCHPVEELETTTELPPTDGALDFRFLDLDLGSGDLSGMLHTLCGPPPQTTETEHVEPAWYAFLPAPTLDTFASAPSNMDSMDRITQRPPATMAVVEAEEDATSPETAAEELNSLLDYMQANMWLDVDEPMPLLYA</sequence>
<keyword evidence="4" id="KW-1185">Reference proteome</keyword>
<dbReference type="OrthoDB" id="2143914at2759"/>
<dbReference type="InterPro" id="IPR050560">
    <property type="entry name" value="MYB_TF"/>
</dbReference>
<accession>A0A067C324</accession>
<evidence type="ECO:0000259" key="2">
    <source>
        <dbReference type="PROSITE" id="PS51294"/>
    </source>
</evidence>
<evidence type="ECO:0000313" key="3">
    <source>
        <dbReference type="EMBL" id="KDO23540.1"/>
    </source>
</evidence>
<dbReference type="PANTHER" id="PTHR45614">
    <property type="entry name" value="MYB PROTEIN-RELATED"/>
    <property type="match status" value="1"/>
</dbReference>
<dbReference type="AlphaFoldDB" id="A0A067C324"/>
<dbReference type="RefSeq" id="XP_012205690.1">
    <property type="nucleotide sequence ID" value="XM_012350300.1"/>
</dbReference>
<dbReference type="Gene3D" id="1.10.10.60">
    <property type="entry name" value="Homeodomain-like"/>
    <property type="match status" value="1"/>
</dbReference>
<feature type="domain" description="Myb-like" evidence="1">
    <location>
        <begin position="56"/>
        <end position="105"/>
    </location>
</feature>
<dbReference type="PROSITE" id="PS50090">
    <property type="entry name" value="MYB_LIKE"/>
    <property type="match status" value="2"/>
</dbReference>
<dbReference type="SMART" id="SM00717">
    <property type="entry name" value="SANT"/>
    <property type="match status" value="2"/>
</dbReference>
<dbReference type="GO" id="GO:0000978">
    <property type="term" value="F:RNA polymerase II cis-regulatory region sequence-specific DNA binding"/>
    <property type="evidence" value="ECO:0007669"/>
    <property type="project" value="TreeGrafter"/>
</dbReference>
<proteinExistence type="predicted"/>
<feature type="domain" description="HTH myb-type" evidence="2">
    <location>
        <begin position="60"/>
        <end position="109"/>
    </location>
</feature>
<feature type="domain" description="Myb-like" evidence="1">
    <location>
        <begin position="7"/>
        <end position="54"/>
    </location>
</feature>
<dbReference type="PROSITE" id="PS51294">
    <property type="entry name" value="HTH_MYB"/>
    <property type="match status" value="1"/>
</dbReference>
<gene>
    <name evidence="3" type="ORF">SPRG_10732</name>
</gene>
<dbReference type="OMA" id="EHVEPAW"/>
<dbReference type="GeneID" id="24132827"/>
<dbReference type="InterPro" id="IPR001005">
    <property type="entry name" value="SANT/Myb"/>
</dbReference>
<evidence type="ECO:0000313" key="4">
    <source>
        <dbReference type="Proteomes" id="UP000030745"/>
    </source>
</evidence>
<dbReference type="STRING" id="695850.A0A067C324"/>
<dbReference type="KEGG" id="spar:SPRG_10732"/>
<organism evidence="3 4">
    <name type="scientific">Saprolegnia parasitica (strain CBS 223.65)</name>
    <dbReference type="NCBI Taxonomy" id="695850"/>
    <lineage>
        <taxon>Eukaryota</taxon>
        <taxon>Sar</taxon>
        <taxon>Stramenopiles</taxon>
        <taxon>Oomycota</taxon>
        <taxon>Saprolegniomycetes</taxon>
        <taxon>Saprolegniales</taxon>
        <taxon>Saprolegniaceae</taxon>
        <taxon>Saprolegnia</taxon>
    </lineage>
</organism>
<name>A0A067C324_SAPPC</name>
<dbReference type="Proteomes" id="UP000030745">
    <property type="component" value="Unassembled WGS sequence"/>
</dbReference>
<dbReference type="Pfam" id="PF00249">
    <property type="entry name" value="Myb_DNA-binding"/>
    <property type="match status" value="1"/>
</dbReference>
<dbReference type="GO" id="GO:0005634">
    <property type="term" value="C:nucleus"/>
    <property type="evidence" value="ECO:0007669"/>
    <property type="project" value="TreeGrafter"/>
</dbReference>